<keyword evidence="1" id="KW-1015">Disulfide bond</keyword>
<protein>
    <submittedName>
        <fullName evidence="4">Transmembrane protease, serine 2 [Gallus gallus]</fullName>
    </submittedName>
</protein>
<dbReference type="EMBL" id="HACA01028943">
    <property type="protein sequence ID" value="CDW46304.1"/>
    <property type="molecule type" value="Transcribed_RNA"/>
</dbReference>
<proteinExistence type="inferred from homology"/>
<keyword evidence="4" id="KW-0472">Membrane</keyword>
<organism evidence="4">
    <name type="scientific">Lepeophtheirus salmonis</name>
    <name type="common">Salmon louse</name>
    <name type="synonym">Caligus salmonis</name>
    <dbReference type="NCBI Taxonomy" id="72036"/>
    <lineage>
        <taxon>Eukaryota</taxon>
        <taxon>Metazoa</taxon>
        <taxon>Ecdysozoa</taxon>
        <taxon>Arthropoda</taxon>
        <taxon>Crustacea</taxon>
        <taxon>Multicrustacea</taxon>
        <taxon>Hexanauplia</taxon>
        <taxon>Copepoda</taxon>
        <taxon>Siphonostomatoida</taxon>
        <taxon>Caligidae</taxon>
        <taxon>Lepeophtheirus</taxon>
    </lineage>
</organism>
<dbReference type="Pfam" id="PF00089">
    <property type="entry name" value="Trypsin"/>
    <property type="match status" value="1"/>
</dbReference>
<accession>A0A0K2V744</accession>
<gene>
    <name evidence="4" type="primary">TMPRSS2</name>
</gene>
<dbReference type="FunFam" id="2.40.10.10:FF:000068">
    <property type="entry name" value="transmembrane protease serine 2"/>
    <property type="match status" value="1"/>
</dbReference>
<reference evidence="4" key="1">
    <citation type="submission" date="2014-05" db="EMBL/GenBank/DDBJ databases">
        <authorList>
            <person name="Chronopoulou M."/>
        </authorList>
    </citation>
    <scope>NUCLEOTIDE SEQUENCE</scope>
    <source>
        <tissue evidence="4">Whole organism</tissue>
    </source>
</reference>
<keyword evidence="4" id="KW-0645">Protease</keyword>
<evidence type="ECO:0000256" key="1">
    <source>
        <dbReference type="ARBA" id="ARBA00023157"/>
    </source>
</evidence>
<sequence length="275" mass="31371">FNKNTYSMLKMSSVRILLVFALALFIKFPFANTYNSTESCGQKVPGKKALAELGQYPWNGFLGKKNVHFHNIMVFCNGAIITQRHLLITHSCLEQFRSDPNLIILLGTIHSENETESHIYNVHNITFHPNFNKDTFENDLAIVHSKTLFTLTDNIAPIQIISPNYELQKDENMTVSGRGIFNRDDSNLVYSVVQKTKCPQNIPTRMLCTHWNDISQSSLNGAPLTVCQENECKLVGISTLSSLFYRKLFYMDIGKHGEWINCIAPYINHTSTFNR</sequence>
<evidence type="ECO:0000259" key="3">
    <source>
        <dbReference type="PROSITE" id="PS50240"/>
    </source>
</evidence>
<name>A0A0K2V744_LEPSM</name>
<keyword evidence="4" id="KW-0378">Hydrolase</keyword>
<evidence type="ECO:0000256" key="2">
    <source>
        <dbReference type="ARBA" id="ARBA00024195"/>
    </source>
</evidence>
<dbReference type="AlphaFoldDB" id="A0A0K2V744"/>
<feature type="domain" description="Peptidase S1" evidence="3">
    <location>
        <begin position="43"/>
        <end position="265"/>
    </location>
</feature>
<dbReference type="InterPro" id="IPR001254">
    <property type="entry name" value="Trypsin_dom"/>
</dbReference>
<dbReference type="InterPro" id="IPR051487">
    <property type="entry name" value="Ser/Thr_Proteases_Immune/Dev"/>
</dbReference>
<dbReference type="GO" id="GO:0006508">
    <property type="term" value="P:proteolysis"/>
    <property type="evidence" value="ECO:0007669"/>
    <property type="project" value="UniProtKB-KW"/>
</dbReference>
<dbReference type="InterPro" id="IPR043504">
    <property type="entry name" value="Peptidase_S1_PA_chymotrypsin"/>
</dbReference>
<dbReference type="GO" id="GO:0004252">
    <property type="term" value="F:serine-type endopeptidase activity"/>
    <property type="evidence" value="ECO:0007669"/>
    <property type="project" value="InterPro"/>
</dbReference>
<comment type="similarity">
    <text evidence="2">Belongs to the peptidase S1 family. CLIP subfamily.</text>
</comment>
<feature type="non-terminal residue" evidence="4">
    <location>
        <position position="1"/>
    </location>
</feature>
<dbReference type="SMART" id="SM00020">
    <property type="entry name" value="Tryp_SPc"/>
    <property type="match status" value="1"/>
</dbReference>
<keyword evidence="4" id="KW-0812">Transmembrane</keyword>
<dbReference type="Gene3D" id="2.40.10.10">
    <property type="entry name" value="Trypsin-like serine proteases"/>
    <property type="match status" value="1"/>
</dbReference>
<dbReference type="PANTHER" id="PTHR24256">
    <property type="entry name" value="TRYPTASE-RELATED"/>
    <property type="match status" value="1"/>
</dbReference>
<dbReference type="InterPro" id="IPR009003">
    <property type="entry name" value="Peptidase_S1_PA"/>
</dbReference>
<evidence type="ECO:0000313" key="4">
    <source>
        <dbReference type="EMBL" id="CDW46304.1"/>
    </source>
</evidence>
<dbReference type="SUPFAM" id="SSF50494">
    <property type="entry name" value="Trypsin-like serine proteases"/>
    <property type="match status" value="1"/>
</dbReference>
<dbReference type="OrthoDB" id="9425590at2759"/>
<dbReference type="PROSITE" id="PS50240">
    <property type="entry name" value="TRYPSIN_DOM"/>
    <property type="match status" value="1"/>
</dbReference>